<protein>
    <submittedName>
        <fullName evidence="2">Ovule protein</fullName>
    </submittedName>
</protein>
<dbReference type="WBParaSite" id="ACAC_0000337701-mRNA-1">
    <property type="protein sequence ID" value="ACAC_0000337701-mRNA-1"/>
    <property type="gene ID" value="ACAC_0000337701"/>
</dbReference>
<proteinExistence type="predicted"/>
<reference evidence="1" key="1">
    <citation type="submission" date="2012-09" db="EMBL/GenBank/DDBJ databases">
        <authorList>
            <person name="Martin A.A."/>
        </authorList>
    </citation>
    <scope>NUCLEOTIDE SEQUENCE</scope>
</reference>
<name>A0A0K0D014_ANGCA</name>
<dbReference type="AlphaFoldDB" id="A0A0K0D014"/>
<keyword evidence="1" id="KW-1185">Reference proteome</keyword>
<organism evidence="1 2">
    <name type="scientific">Angiostrongylus cantonensis</name>
    <name type="common">Rat lungworm</name>
    <dbReference type="NCBI Taxonomy" id="6313"/>
    <lineage>
        <taxon>Eukaryota</taxon>
        <taxon>Metazoa</taxon>
        <taxon>Ecdysozoa</taxon>
        <taxon>Nematoda</taxon>
        <taxon>Chromadorea</taxon>
        <taxon>Rhabditida</taxon>
        <taxon>Rhabditina</taxon>
        <taxon>Rhabditomorpha</taxon>
        <taxon>Strongyloidea</taxon>
        <taxon>Metastrongylidae</taxon>
        <taxon>Angiostrongylus</taxon>
    </lineage>
</organism>
<reference evidence="2" key="2">
    <citation type="submission" date="2017-02" db="UniProtKB">
        <authorList>
            <consortium name="WormBaseParasite"/>
        </authorList>
    </citation>
    <scope>IDENTIFICATION</scope>
</reference>
<sequence>MYMTMFHSSFYCTTVTGDGTLCQSVISGTIPHTSIHPFESSTWIWPHYYSFGAHHVPQPVCFPNNPQPGFLEQGYFEPPCVDPMLPLGPNCDIVAPEPSQESYYGIDHSQQNHYPLQHFQENYFPVNNSLQNDTASKKVCSLTNNNYCPSLETSAFFPGIPIFEESNPIVLYHIPSTDLCYVYVRYELIDGRKSYYLCEGCFLKKKYVLAEVSHYLLIETT</sequence>
<dbReference type="Proteomes" id="UP000035642">
    <property type="component" value="Unassembled WGS sequence"/>
</dbReference>
<evidence type="ECO:0000313" key="2">
    <source>
        <dbReference type="WBParaSite" id="ACAC_0000337701-mRNA-1"/>
    </source>
</evidence>
<accession>A0A0K0D014</accession>
<evidence type="ECO:0000313" key="1">
    <source>
        <dbReference type="Proteomes" id="UP000035642"/>
    </source>
</evidence>